<feature type="transmembrane region" description="Helical" evidence="1">
    <location>
        <begin position="9"/>
        <end position="29"/>
    </location>
</feature>
<reference evidence="2" key="1">
    <citation type="submission" date="2016-02" db="EMBL/GenBank/DDBJ databases">
        <authorList>
            <person name="Wen L."/>
            <person name="He K."/>
            <person name="Yang H."/>
        </authorList>
    </citation>
    <scope>NUCLEOTIDE SEQUENCE</scope>
    <source>
        <strain evidence="2">AKPRH122047</strain>
    </source>
</reference>
<dbReference type="RefSeq" id="WP_004175240.1">
    <property type="nucleotide sequence ID" value="NZ_CAAGZN010000003.1"/>
</dbReference>
<sequence length="386" mass="44358">MPHFLDNQIILLYFLLSVVILFFASLSIISKNNKLDNATLFFAFVLITCFYGLRFPGTTDTKMYLAEFDSLSNLASFTWGWGFYGLMKFIALFGKSHDIYIFISSLFLTSCLLIFILFTFKGKSYKSLFLMACFYSWDVLELSTNAYRQGVAALIAGIACVLFYRKRFLSATLLFYVALSFHWGAVVVVLACIVSFFFLNSRMIVYAARFALVMFLCAIFIKVDIVGLLYEHVSSLGFLFSGVNLSSKADAYLAGGVEGANFYDFNIPRRIYNILTTIIPLGMFVIYTINKKNMEYFFSDSQKVCILALFSLLSIYGVLLISMTWFMRNFYWNTFFACAFYPLFLEFIQQKIPKKLTKYCIAFSVFLLLLSCITMWRTPSIFISYP</sequence>
<dbReference type="AlphaFoldDB" id="A0A193SHD1"/>
<name>A0A193SHD1_KLEPN</name>
<feature type="transmembrane region" description="Helical" evidence="1">
    <location>
        <begin position="176"/>
        <end position="198"/>
    </location>
</feature>
<evidence type="ECO:0000313" key="2">
    <source>
        <dbReference type="EMBL" id="CZQ25199.1"/>
    </source>
</evidence>
<reference evidence="2" key="2">
    <citation type="submission" date="2016-06" db="EMBL/GenBank/DDBJ databases">
        <title>Towards a vaccine: An investigation of Klebsiella pneumoniae surface antigens.</title>
        <authorList>
            <person name="Follador R."/>
            <person name="Heinz E."/>
            <person name="Wyres K.L."/>
            <person name="Ellington M.J."/>
            <person name="Kowarik M."/>
            <person name="Holt K.E."/>
            <person name="Thomson N.R."/>
        </authorList>
    </citation>
    <scope>NUCLEOTIDE SEQUENCE</scope>
    <source>
        <strain evidence="2">AKPRH122047</strain>
    </source>
</reference>
<keyword evidence="1" id="KW-0812">Transmembrane</keyword>
<accession>A0A193SHD1</accession>
<dbReference type="Pfam" id="PF14897">
    <property type="entry name" value="EpsG"/>
    <property type="match status" value="1"/>
</dbReference>
<organism evidence="2">
    <name type="scientific">Klebsiella pneumoniae</name>
    <dbReference type="NCBI Taxonomy" id="573"/>
    <lineage>
        <taxon>Bacteria</taxon>
        <taxon>Pseudomonadati</taxon>
        <taxon>Pseudomonadota</taxon>
        <taxon>Gammaproteobacteria</taxon>
        <taxon>Enterobacterales</taxon>
        <taxon>Enterobacteriaceae</taxon>
        <taxon>Klebsiella/Raoultella group</taxon>
        <taxon>Klebsiella</taxon>
        <taxon>Klebsiella pneumoniae complex</taxon>
    </lineage>
</organism>
<evidence type="ECO:0000256" key="1">
    <source>
        <dbReference type="SAM" id="Phobius"/>
    </source>
</evidence>
<feature type="transmembrane region" description="Helical" evidence="1">
    <location>
        <begin position="146"/>
        <end position="164"/>
    </location>
</feature>
<feature type="transmembrane region" description="Helical" evidence="1">
    <location>
        <begin position="210"/>
        <end position="230"/>
    </location>
</feature>
<feature type="transmembrane region" description="Helical" evidence="1">
    <location>
        <begin position="304"/>
        <end position="324"/>
    </location>
</feature>
<feature type="transmembrane region" description="Helical" evidence="1">
    <location>
        <begin position="35"/>
        <end position="53"/>
    </location>
</feature>
<protein>
    <submittedName>
        <fullName evidence="2">Capsular repeat unit polymerase</fullName>
    </submittedName>
</protein>
<keyword evidence="1" id="KW-1133">Transmembrane helix</keyword>
<dbReference type="InterPro" id="IPR049458">
    <property type="entry name" value="EpsG-like"/>
</dbReference>
<feature type="transmembrane region" description="Helical" evidence="1">
    <location>
        <begin position="74"/>
        <end position="93"/>
    </location>
</feature>
<feature type="transmembrane region" description="Helical" evidence="1">
    <location>
        <begin position="359"/>
        <end position="376"/>
    </location>
</feature>
<feature type="transmembrane region" description="Helical" evidence="1">
    <location>
        <begin position="271"/>
        <end position="289"/>
    </location>
</feature>
<keyword evidence="1" id="KW-0472">Membrane</keyword>
<feature type="transmembrane region" description="Helical" evidence="1">
    <location>
        <begin position="99"/>
        <end position="120"/>
    </location>
</feature>
<proteinExistence type="predicted"/>
<gene>
    <name evidence="2" type="primary">wzy</name>
</gene>
<dbReference type="EMBL" id="LT174593">
    <property type="protein sequence ID" value="CZQ25199.1"/>
    <property type="molecule type" value="Genomic_DNA"/>
</dbReference>